<protein>
    <submittedName>
        <fullName evidence="1">Uncharacterized protein</fullName>
    </submittedName>
</protein>
<gene>
    <name evidence="1" type="ORF">MM415B05482_0004</name>
</gene>
<accession>A0A6M3LK77</accession>
<sequence>MEAIIKAAKAIRKSDCGGWMKDCGYSKITCSEGRSKRIELMKCLDNLYKAVKEYEAAANAKG</sequence>
<name>A0A6M3LK77_9ZZZZ</name>
<organism evidence="1">
    <name type="scientific">viral metagenome</name>
    <dbReference type="NCBI Taxonomy" id="1070528"/>
    <lineage>
        <taxon>unclassified sequences</taxon>
        <taxon>metagenomes</taxon>
        <taxon>organismal metagenomes</taxon>
    </lineage>
</organism>
<proteinExistence type="predicted"/>
<reference evidence="1" key="1">
    <citation type="submission" date="2020-03" db="EMBL/GenBank/DDBJ databases">
        <title>The deep terrestrial virosphere.</title>
        <authorList>
            <person name="Holmfeldt K."/>
            <person name="Nilsson E."/>
            <person name="Simone D."/>
            <person name="Lopez-Fernandez M."/>
            <person name="Wu X."/>
            <person name="de Brujin I."/>
            <person name="Lundin D."/>
            <person name="Andersson A."/>
            <person name="Bertilsson S."/>
            <person name="Dopson M."/>
        </authorList>
    </citation>
    <scope>NUCLEOTIDE SEQUENCE</scope>
    <source>
        <strain evidence="1">MM415B05482</strain>
    </source>
</reference>
<dbReference type="EMBL" id="MT143304">
    <property type="protein sequence ID" value="QJA95310.1"/>
    <property type="molecule type" value="Genomic_DNA"/>
</dbReference>
<evidence type="ECO:0000313" key="1">
    <source>
        <dbReference type="EMBL" id="QJA95310.1"/>
    </source>
</evidence>
<dbReference type="AlphaFoldDB" id="A0A6M3LK77"/>